<gene>
    <name evidence="9" type="ORF">FHU39_004768</name>
</gene>
<comment type="similarity">
    <text evidence="1">Belongs to the sigma-70 factor family. ECF subfamily.</text>
</comment>
<reference evidence="9 10" key="1">
    <citation type="submission" date="2020-08" db="EMBL/GenBank/DDBJ databases">
        <title>Sequencing the genomes of 1000 actinobacteria strains.</title>
        <authorList>
            <person name="Klenk H.-P."/>
        </authorList>
    </citation>
    <scope>NUCLEOTIDE SEQUENCE [LARGE SCALE GENOMIC DNA]</scope>
    <source>
        <strain evidence="9 10">DSM 105369</strain>
    </source>
</reference>
<dbReference type="SUPFAM" id="SSF88946">
    <property type="entry name" value="Sigma2 domain of RNA polymerase sigma factors"/>
    <property type="match status" value="1"/>
</dbReference>
<evidence type="ECO:0000256" key="5">
    <source>
        <dbReference type="ARBA" id="ARBA00023163"/>
    </source>
</evidence>
<dbReference type="Proteomes" id="UP000559182">
    <property type="component" value="Unassembled WGS sequence"/>
</dbReference>
<dbReference type="InterPro" id="IPR013324">
    <property type="entry name" value="RNA_pol_sigma_r3/r4-like"/>
</dbReference>
<keyword evidence="3" id="KW-0805">Transcription regulation</keyword>
<dbReference type="EMBL" id="JACHVQ010000007">
    <property type="protein sequence ID" value="MBB2894717.1"/>
    <property type="molecule type" value="Genomic_DNA"/>
</dbReference>
<evidence type="ECO:0000256" key="4">
    <source>
        <dbReference type="ARBA" id="ARBA00023082"/>
    </source>
</evidence>
<evidence type="ECO:0000256" key="6">
    <source>
        <dbReference type="SAM" id="MobiDB-lite"/>
    </source>
</evidence>
<accession>A0A839NBY1</accession>
<feature type="domain" description="RNA polymerase sigma factor 70 region 4 type 2" evidence="8">
    <location>
        <begin position="108"/>
        <end position="158"/>
    </location>
</feature>
<name>A0A839NBY1_9MICO</name>
<evidence type="ECO:0000256" key="2">
    <source>
        <dbReference type="ARBA" id="ARBA00011344"/>
    </source>
</evidence>
<evidence type="ECO:0000259" key="8">
    <source>
        <dbReference type="Pfam" id="PF08281"/>
    </source>
</evidence>
<keyword evidence="4" id="KW-0731">Sigma factor</keyword>
<dbReference type="PANTHER" id="PTHR30173">
    <property type="entry name" value="SIGMA 19 FACTOR"/>
    <property type="match status" value="1"/>
</dbReference>
<feature type="domain" description="RNA polymerase sigma-70 region 2" evidence="7">
    <location>
        <begin position="13"/>
        <end position="74"/>
    </location>
</feature>
<dbReference type="PANTHER" id="PTHR30173:SF43">
    <property type="entry name" value="ECF RNA POLYMERASE SIGMA FACTOR SIGI-RELATED"/>
    <property type="match status" value="1"/>
</dbReference>
<comment type="subunit">
    <text evidence="2">Interacts transiently with the RNA polymerase catalytic core formed by RpoA, RpoB, RpoC and RpoZ (2 alpha, 1 beta, 1 beta' and 1 omega subunit) to form the RNA polymerase holoenzyme that can initiate transcription.</text>
</comment>
<comment type="caution">
    <text evidence="9">The sequence shown here is derived from an EMBL/GenBank/DDBJ whole genome shotgun (WGS) entry which is preliminary data.</text>
</comment>
<dbReference type="NCBIfam" id="TIGR02937">
    <property type="entry name" value="sigma70-ECF"/>
    <property type="match status" value="1"/>
</dbReference>
<dbReference type="InterPro" id="IPR036388">
    <property type="entry name" value="WH-like_DNA-bd_sf"/>
</dbReference>
<dbReference type="GO" id="GO:0016987">
    <property type="term" value="F:sigma factor activity"/>
    <property type="evidence" value="ECO:0007669"/>
    <property type="project" value="UniProtKB-KW"/>
</dbReference>
<keyword evidence="5" id="KW-0804">Transcription</keyword>
<protein>
    <submittedName>
        <fullName evidence="9">RNA polymerase sigma-70 factor (ECF subfamily)</fullName>
    </submittedName>
</protein>
<dbReference type="InterPro" id="IPR052704">
    <property type="entry name" value="ECF_Sigma-70_Domain"/>
</dbReference>
<dbReference type="AlphaFoldDB" id="A0A839NBY1"/>
<evidence type="ECO:0000256" key="3">
    <source>
        <dbReference type="ARBA" id="ARBA00023015"/>
    </source>
</evidence>
<dbReference type="Gene3D" id="1.10.10.10">
    <property type="entry name" value="Winged helix-like DNA-binding domain superfamily/Winged helix DNA-binding domain"/>
    <property type="match status" value="1"/>
</dbReference>
<dbReference type="SUPFAM" id="SSF88659">
    <property type="entry name" value="Sigma3 and sigma4 domains of RNA polymerase sigma factors"/>
    <property type="match status" value="1"/>
</dbReference>
<proteinExistence type="inferred from homology"/>
<evidence type="ECO:0000313" key="10">
    <source>
        <dbReference type="Proteomes" id="UP000559182"/>
    </source>
</evidence>
<dbReference type="Gene3D" id="1.10.1740.10">
    <property type="match status" value="1"/>
</dbReference>
<sequence>MNDNEFLARDFDAERTRLRAVAYRILGTYGDADDAVQETWLRLDRTDRSSIDNLRAWLTTVVSRVCLDMLRSRSARREDELTEDDQALTGPSDGPEALAVQDDSVNDAVLVVLDRLGPAERLAFVLHDLFSVPFEQIAAVLERSPDATRQLASRARRRVRDADVPKARARQREAVAAFLRASREGDLATLLTVLDPQIELRADRVAVAAAAVAPGGAPEIDHRLRGAQAVAAAFQGRAQGAELALIDGVVGAVYAPGGTVVSAIAARVRDGRVVGLDVCADRETIALMRIEVLGKP</sequence>
<dbReference type="GO" id="GO:0006352">
    <property type="term" value="P:DNA-templated transcription initiation"/>
    <property type="evidence" value="ECO:0007669"/>
    <property type="project" value="InterPro"/>
</dbReference>
<keyword evidence="10" id="KW-1185">Reference proteome</keyword>
<dbReference type="SUPFAM" id="SSF54427">
    <property type="entry name" value="NTF2-like"/>
    <property type="match status" value="1"/>
</dbReference>
<dbReference type="InterPro" id="IPR013249">
    <property type="entry name" value="RNA_pol_sigma70_r4_t2"/>
</dbReference>
<dbReference type="GO" id="GO:0003677">
    <property type="term" value="F:DNA binding"/>
    <property type="evidence" value="ECO:0007669"/>
    <property type="project" value="InterPro"/>
</dbReference>
<feature type="region of interest" description="Disordered" evidence="6">
    <location>
        <begin position="77"/>
        <end position="96"/>
    </location>
</feature>
<dbReference type="InterPro" id="IPR007627">
    <property type="entry name" value="RNA_pol_sigma70_r2"/>
</dbReference>
<dbReference type="Pfam" id="PF08281">
    <property type="entry name" value="Sigma70_r4_2"/>
    <property type="match status" value="1"/>
</dbReference>
<dbReference type="RefSeq" id="WP_183323148.1">
    <property type="nucleotide sequence ID" value="NZ_JACHVQ010000007.1"/>
</dbReference>
<dbReference type="InterPro" id="IPR032710">
    <property type="entry name" value="NTF2-like_dom_sf"/>
</dbReference>
<organism evidence="9 10">
    <name type="scientific">Flexivirga oryzae</name>
    <dbReference type="NCBI Taxonomy" id="1794944"/>
    <lineage>
        <taxon>Bacteria</taxon>
        <taxon>Bacillati</taxon>
        <taxon>Actinomycetota</taxon>
        <taxon>Actinomycetes</taxon>
        <taxon>Micrococcales</taxon>
        <taxon>Dermacoccaceae</taxon>
        <taxon>Flexivirga</taxon>
    </lineage>
</organism>
<dbReference type="InterPro" id="IPR013325">
    <property type="entry name" value="RNA_pol_sigma_r2"/>
</dbReference>
<dbReference type="Pfam" id="PF04542">
    <property type="entry name" value="Sigma70_r2"/>
    <property type="match status" value="1"/>
</dbReference>
<evidence type="ECO:0000256" key="1">
    <source>
        <dbReference type="ARBA" id="ARBA00010641"/>
    </source>
</evidence>
<dbReference type="InterPro" id="IPR014284">
    <property type="entry name" value="RNA_pol_sigma-70_dom"/>
</dbReference>
<evidence type="ECO:0000259" key="7">
    <source>
        <dbReference type="Pfam" id="PF04542"/>
    </source>
</evidence>
<evidence type="ECO:0000313" key="9">
    <source>
        <dbReference type="EMBL" id="MBB2894717.1"/>
    </source>
</evidence>